<name>A0A2G5CJ52_AQUCA</name>
<dbReference type="OrthoDB" id="10264062at2759"/>
<dbReference type="STRING" id="218851.A0A2G5CJ52"/>
<evidence type="ECO:0000313" key="3">
    <source>
        <dbReference type="EMBL" id="PIA31331.1"/>
    </source>
</evidence>
<dbReference type="Proteomes" id="UP000230069">
    <property type="component" value="Unassembled WGS sequence"/>
</dbReference>
<dbReference type="Pfam" id="PF12068">
    <property type="entry name" value="PH_RBD"/>
    <property type="match status" value="1"/>
</dbReference>
<keyword evidence="1" id="KW-0343">GTPase activation</keyword>
<evidence type="ECO:0000256" key="1">
    <source>
        <dbReference type="ARBA" id="ARBA00022468"/>
    </source>
</evidence>
<dbReference type="EMBL" id="KZ305067">
    <property type="protein sequence ID" value="PIA31331.1"/>
    <property type="molecule type" value="Genomic_DNA"/>
</dbReference>
<organism evidence="3 4">
    <name type="scientific">Aquilegia coerulea</name>
    <name type="common">Rocky mountain columbine</name>
    <dbReference type="NCBI Taxonomy" id="218851"/>
    <lineage>
        <taxon>Eukaryota</taxon>
        <taxon>Viridiplantae</taxon>
        <taxon>Streptophyta</taxon>
        <taxon>Embryophyta</taxon>
        <taxon>Tracheophyta</taxon>
        <taxon>Spermatophyta</taxon>
        <taxon>Magnoliopsida</taxon>
        <taxon>Ranunculales</taxon>
        <taxon>Ranunculaceae</taxon>
        <taxon>Thalictroideae</taxon>
        <taxon>Aquilegia</taxon>
    </lineage>
</organism>
<sequence>MLELEETMIEGFDSQIQALSCHDIIQNWLRELKSMSRINSGKRSGDYEPDGTEIVFVKDNVTIHPREYASERISGRLRLIKHGALLFMTWIPYKEKTDSTVSSSSANTKLSESSKLHTQTLSLSLSSF</sequence>
<evidence type="ECO:0000259" key="2">
    <source>
        <dbReference type="Pfam" id="PF12068"/>
    </source>
</evidence>
<dbReference type="GO" id="GO:0005096">
    <property type="term" value="F:GTPase activator activity"/>
    <property type="evidence" value="ECO:0007669"/>
    <property type="project" value="UniProtKB-KW"/>
</dbReference>
<dbReference type="Gene3D" id="2.30.29.230">
    <property type="match status" value="1"/>
</dbReference>
<dbReference type="AlphaFoldDB" id="A0A2G5CJ52"/>
<dbReference type="InterPro" id="IPR021935">
    <property type="entry name" value="SGSM1/2_RBD"/>
</dbReference>
<evidence type="ECO:0000313" key="4">
    <source>
        <dbReference type="Proteomes" id="UP000230069"/>
    </source>
</evidence>
<dbReference type="InParanoid" id="A0A2G5CJ52"/>
<reference evidence="3 4" key="1">
    <citation type="submission" date="2017-09" db="EMBL/GenBank/DDBJ databases">
        <title>WGS assembly of Aquilegia coerulea Goldsmith.</title>
        <authorList>
            <person name="Hodges S."/>
            <person name="Kramer E."/>
            <person name="Nordborg M."/>
            <person name="Tomkins J."/>
            <person name="Borevitz J."/>
            <person name="Derieg N."/>
            <person name="Yan J."/>
            <person name="Mihaltcheva S."/>
            <person name="Hayes R.D."/>
            <person name="Rokhsar D."/>
        </authorList>
    </citation>
    <scope>NUCLEOTIDE SEQUENCE [LARGE SCALE GENOMIC DNA]</scope>
    <source>
        <strain evidence="4">cv. Goldsmith</strain>
    </source>
</reference>
<gene>
    <name evidence="3" type="ORF">AQUCO_05000003v1</name>
</gene>
<keyword evidence="4" id="KW-1185">Reference proteome</keyword>
<feature type="domain" description="Small G protein signalling modulator 1/2 Rab-binding" evidence="2">
    <location>
        <begin position="54"/>
        <end position="111"/>
    </location>
</feature>
<accession>A0A2G5CJ52</accession>
<protein>
    <recommendedName>
        <fullName evidence="2">Small G protein signalling modulator 1/2 Rab-binding domain-containing protein</fullName>
    </recommendedName>
</protein>
<proteinExistence type="predicted"/>